<organism evidence="1 2">
    <name type="scientific">Pseudomonas syringae pv. actinidiae</name>
    <dbReference type="NCBI Taxonomy" id="103796"/>
    <lineage>
        <taxon>Bacteria</taxon>
        <taxon>Pseudomonadati</taxon>
        <taxon>Pseudomonadota</taxon>
        <taxon>Gammaproteobacteria</taxon>
        <taxon>Pseudomonadales</taxon>
        <taxon>Pseudomonadaceae</taxon>
        <taxon>Pseudomonas</taxon>
        <taxon>Pseudomonas syringae</taxon>
    </lineage>
</organism>
<dbReference type="AlphaFoldDB" id="A0AAN4QBW3"/>
<proteinExistence type="predicted"/>
<accession>A0AAN4QBW3</accession>
<sequence>MGNRQRANHLSEGRIKPTQASGALFGAILQRGKQTIPEIFQQSLSHCQRKADAAKMILVRQAFTQPGHQHQVFAVFRDTSRSQLYNLFPVGLFQIGLPVALSQIVDIGAACLLDLIEQAGKTQVFARATLNRCAQCIQRKVVEDVRHGRLCIQM</sequence>
<evidence type="ECO:0000313" key="2">
    <source>
        <dbReference type="Proteomes" id="UP000248291"/>
    </source>
</evidence>
<gene>
    <name evidence="1" type="ORF">KPSA3_07244</name>
</gene>
<comment type="caution">
    <text evidence="1">The sequence shown here is derived from an EMBL/GenBank/DDBJ whole genome shotgun (WGS) entry which is preliminary data.</text>
</comment>
<name>A0AAN4QBW3_PSESF</name>
<reference evidence="1 2" key="1">
    <citation type="submission" date="2018-04" db="EMBL/GenBank/DDBJ databases">
        <title>Draft genome sequence of Pseudomonas syringae pv. actinidiae biovar 3 strains isolated from kiwifruit in Kagawa prefecture.</title>
        <authorList>
            <person name="Tabuchi M."/>
            <person name="Saito M."/>
            <person name="Fujiwara S."/>
            <person name="Sasa N."/>
            <person name="Akimitsu K."/>
            <person name="Gomi K."/>
            <person name="Konishi-Sugita S."/>
            <person name="Hamano K."/>
            <person name="Kataoka I."/>
        </authorList>
    </citation>
    <scope>NUCLEOTIDE SEQUENCE [LARGE SCALE GENOMIC DNA]</scope>
    <source>
        <strain evidence="1 2">MAFF212211</strain>
    </source>
</reference>
<evidence type="ECO:0000313" key="1">
    <source>
        <dbReference type="EMBL" id="GBH21202.1"/>
    </source>
</evidence>
<dbReference type="EMBL" id="BGKA01000282">
    <property type="protein sequence ID" value="GBH21202.1"/>
    <property type="molecule type" value="Genomic_DNA"/>
</dbReference>
<protein>
    <submittedName>
        <fullName evidence="1">Geranylgeranyl pyrophosphate synthase</fullName>
    </submittedName>
</protein>
<dbReference type="Proteomes" id="UP000248291">
    <property type="component" value="Unassembled WGS sequence"/>
</dbReference>